<evidence type="ECO:0000256" key="8">
    <source>
        <dbReference type="ARBA" id="ARBA00023242"/>
    </source>
</evidence>
<dbReference type="InterPro" id="IPR022712">
    <property type="entry name" value="Beta_Casp"/>
</dbReference>
<feature type="compositionally biased region" description="Low complexity" evidence="12">
    <location>
        <begin position="814"/>
        <end position="824"/>
    </location>
</feature>
<evidence type="ECO:0000256" key="12">
    <source>
        <dbReference type="SAM" id="MobiDB-lite"/>
    </source>
</evidence>
<comment type="subcellular location">
    <subcellularLocation>
        <location evidence="1">Nucleus</location>
    </subcellularLocation>
</comment>
<keyword evidence="6" id="KW-0255">Endonuclease</keyword>
<accession>A0A4V1Q4G5</accession>
<protein>
    <recommendedName>
        <fullName evidence="3">Endoribonuclease YSH1</fullName>
    </recommendedName>
    <alternativeName>
        <fullName evidence="10">Endoribonuclease ysh1</fullName>
    </alternativeName>
    <alternativeName>
        <fullName evidence="9 11">mRNA 3'-end-processing protein YSH1</fullName>
    </alternativeName>
</protein>
<dbReference type="SMART" id="SM01027">
    <property type="entry name" value="Beta-Casp"/>
    <property type="match status" value="1"/>
</dbReference>
<dbReference type="OrthoDB" id="10249535at2759"/>
<feature type="compositionally biased region" description="Acidic residues" evidence="12">
    <location>
        <begin position="866"/>
        <end position="880"/>
    </location>
</feature>
<reference evidence="16 17" key="1">
    <citation type="submission" date="2019-01" db="EMBL/GenBank/DDBJ databases">
        <title>Draft genome sequence of Psathyrella aberdarensis IHI B618.</title>
        <authorList>
            <person name="Buettner E."/>
            <person name="Kellner H."/>
        </authorList>
    </citation>
    <scope>NUCLEOTIDE SEQUENCE [LARGE SCALE GENOMIC DNA]</scope>
    <source>
        <strain evidence="16 17">IHI B618</strain>
    </source>
</reference>
<feature type="domain" description="Metallo-beta-lactamase" evidence="13">
    <location>
        <begin position="19"/>
        <end position="228"/>
    </location>
</feature>
<feature type="domain" description="Beta-Casp" evidence="14">
    <location>
        <begin position="244"/>
        <end position="370"/>
    </location>
</feature>
<evidence type="ECO:0000256" key="6">
    <source>
        <dbReference type="ARBA" id="ARBA00022759"/>
    </source>
</evidence>
<organism evidence="16 17">
    <name type="scientific">Candolleomyces aberdarensis</name>
    <dbReference type="NCBI Taxonomy" id="2316362"/>
    <lineage>
        <taxon>Eukaryota</taxon>
        <taxon>Fungi</taxon>
        <taxon>Dikarya</taxon>
        <taxon>Basidiomycota</taxon>
        <taxon>Agaricomycotina</taxon>
        <taxon>Agaricomycetes</taxon>
        <taxon>Agaricomycetidae</taxon>
        <taxon>Agaricales</taxon>
        <taxon>Agaricineae</taxon>
        <taxon>Psathyrellaceae</taxon>
        <taxon>Candolleomyces</taxon>
    </lineage>
</organism>
<feature type="compositionally biased region" description="Low complexity" evidence="12">
    <location>
        <begin position="749"/>
        <end position="778"/>
    </location>
</feature>
<dbReference type="GO" id="GO:0005847">
    <property type="term" value="C:mRNA cleavage and polyadenylation specificity factor complex"/>
    <property type="evidence" value="ECO:0007669"/>
    <property type="project" value="TreeGrafter"/>
</dbReference>
<proteinExistence type="inferred from homology"/>
<dbReference type="SMART" id="SM01098">
    <property type="entry name" value="CPSF73-100_C"/>
    <property type="match status" value="1"/>
</dbReference>
<evidence type="ECO:0000256" key="4">
    <source>
        <dbReference type="ARBA" id="ARBA00022664"/>
    </source>
</evidence>
<dbReference type="Pfam" id="PF11718">
    <property type="entry name" value="CPSF73-100_C"/>
    <property type="match status" value="1"/>
</dbReference>
<evidence type="ECO:0000256" key="2">
    <source>
        <dbReference type="ARBA" id="ARBA00010624"/>
    </source>
</evidence>
<sequence>MSDSATLSVTMLGAGQEVGRSCCVLQYRGKTVVCDAGVHPAYSGMASLPFIDDLDWSTVDCILITHFHLDHAAALTYITEKTNFKEGKGKVYMTHPTKAVHKFMMQDFARMSSSTSDALFSPLDMEMSIVSIIPVSVHQLINVCPGISFTPYHAGHVLGACMYLIDIAGLKILYTGDYSREEDRHLVKAELPPIRPDVLIVESTYGVHSLEARDEKEGRFTNLVHSIIRRGGHVLLPAFALGRAQELLLILDEYWKKHPELHNVPIYYASNLAKKCMAVYQTYIHTMNSNIRTRFAKRDNPFVFKHISNVPQTRGWEKKIAEGPPCVVLASPGFMQVGPSRELFELWAPDARNGLIITGYSIEGTLARDIMTEPEEFTGLKGNTIPRKISVDTISFSAHVDYAQNSDFIQSVKAQHVVLVHGEQTNMGRLRAAMTSKYKERDEDVKIHTPRNLETLKLSFRGERVAKAIGTLAEKPPQPNDVLSGLLVAKDYSYTLLDPRDLRDFTGLSTCIVTQRQRIVIGVGWELVRWHLEGMYGKVEEGLDKDGVLTMRVMGVLDVKQTQEHELNLEWESSASNDMIADSTLALITGIDKSPASVKLTSSPHRHSHSESHHVHPHADPVGDASSVTRIQRLAMFLEAHFGEVQFHMPDEDEAEQDEEDEEEGPGGGRAEKEESLLVELDEAVATINLRSLTVTSTHESLRKRVEAVLDMALTTVSSLSESFTSGIPVAPAEVESGGDTGSKEKFSSTDADAPPDSNDDNNGNTSSRIEEVGPVGNEEGEKKEDGGVGGSDAAVVAMDTTEEPPKEGVSELAAASAPAPASSTKDDQAGETASEGAPDATMSDAAEGETQLPQQQKRRSSDSDGGTDSDEGAELEVHD</sequence>
<dbReference type="InterPro" id="IPR021718">
    <property type="entry name" value="CPSF73-100_C"/>
</dbReference>
<name>A0A4V1Q4G5_9AGAR</name>
<dbReference type="GO" id="GO:0004534">
    <property type="term" value="F:5'-3' RNA exonuclease activity"/>
    <property type="evidence" value="ECO:0007669"/>
    <property type="project" value="TreeGrafter"/>
</dbReference>
<feature type="compositionally biased region" description="Acidic residues" evidence="12">
    <location>
        <begin position="651"/>
        <end position="665"/>
    </location>
</feature>
<evidence type="ECO:0000256" key="10">
    <source>
        <dbReference type="ARBA" id="ARBA00069466"/>
    </source>
</evidence>
<dbReference type="GO" id="GO:0006398">
    <property type="term" value="P:mRNA 3'-end processing by stem-loop binding and cleavage"/>
    <property type="evidence" value="ECO:0007669"/>
    <property type="project" value="TreeGrafter"/>
</dbReference>
<dbReference type="Gene3D" id="3.40.50.10890">
    <property type="match status" value="1"/>
</dbReference>
<dbReference type="GO" id="GO:0003723">
    <property type="term" value="F:RNA binding"/>
    <property type="evidence" value="ECO:0007669"/>
    <property type="project" value="TreeGrafter"/>
</dbReference>
<evidence type="ECO:0000256" key="5">
    <source>
        <dbReference type="ARBA" id="ARBA00022722"/>
    </source>
</evidence>
<gene>
    <name evidence="16" type="ORF">EST38_g3846</name>
</gene>
<dbReference type="SUPFAM" id="SSF56281">
    <property type="entry name" value="Metallo-hydrolase/oxidoreductase"/>
    <property type="match status" value="1"/>
</dbReference>
<evidence type="ECO:0000256" key="11">
    <source>
        <dbReference type="ARBA" id="ARBA00075008"/>
    </source>
</evidence>
<evidence type="ECO:0000256" key="7">
    <source>
        <dbReference type="ARBA" id="ARBA00022801"/>
    </source>
</evidence>
<feature type="region of interest" description="Disordered" evidence="12">
    <location>
        <begin position="730"/>
        <end position="880"/>
    </location>
</feature>
<feature type="region of interest" description="Disordered" evidence="12">
    <location>
        <begin position="596"/>
        <end position="624"/>
    </location>
</feature>
<dbReference type="Gene3D" id="3.60.15.10">
    <property type="entry name" value="Ribonuclease Z/Hydroxyacylglutathione hydrolase-like"/>
    <property type="match status" value="1"/>
</dbReference>
<dbReference type="InterPro" id="IPR001279">
    <property type="entry name" value="Metallo-B-lactamas"/>
</dbReference>
<comment type="caution">
    <text evidence="16">The sequence shown here is derived from an EMBL/GenBank/DDBJ whole genome shotgun (WGS) entry which is preliminary data.</text>
</comment>
<dbReference type="PANTHER" id="PTHR11203">
    <property type="entry name" value="CLEAVAGE AND POLYADENYLATION SPECIFICITY FACTOR FAMILY MEMBER"/>
    <property type="match status" value="1"/>
</dbReference>
<keyword evidence="8" id="KW-0539">Nucleus</keyword>
<dbReference type="Pfam" id="PF07521">
    <property type="entry name" value="RMMBL"/>
    <property type="match status" value="1"/>
</dbReference>
<evidence type="ECO:0000313" key="17">
    <source>
        <dbReference type="Proteomes" id="UP000290288"/>
    </source>
</evidence>
<dbReference type="EMBL" id="SDEE01000087">
    <property type="protein sequence ID" value="RXW22008.1"/>
    <property type="molecule type" value="Genomic_DNA"/>
</dbReference>
<feature type="compositionally biased region" description="Basic and acidic residues" evidence="12">
    <location>
        <begin position="609"/>
        <end position="621"/>
    </location>
</feature>
<keyword evidence="7" id="KW-0378">Hydrolase</keyword>
<dbReference type="FunFam" id="3.40.50.10890:FF:000001">
    <property type="entry name" value="Cleavage and polyadenylation specificity factor subunit 3"/>
    <property type="match status" value="1"/>
</dbReference>
<dbReference type="STRING" id="2316362.A0A4V1Q4G5"/>
<evidence type="ECO:0000259" key="13">
    <source>
        <dbReference type="SMART" id="SM00849"/>
    </source>
</evidence>
<comment type="similarity">
    <text evidence="2">Belongs to the metallo-beta-lactamase superfamily. RNA-metabolizing metallo-beta-lactamase-like family. CPSF2/YSH1 subfamily.</text>
</comment>
<keyword evidence="17" id="KW-1185">Reference proteome</keyword>
<feature type="domain" description="Pre-mRNA 3'-end-processing endonuclease polyadenylation factor C-term" evidence="15">
    <location>
        <begin position="479"/>
        <end position="720"/>
    </location>
</feature>
<dbReference type="GO" id="GO:0004521">
    <property type="term" value="F:RNA endonuclease activity"/>
    <property type="evidence" value="ECO:0007669"/>
    <property type="project" value="TreeGrafter"/>
</dbReference>
<dbReference type="PANTHER" id="PTHR11203:SF11">
    <property type="entry name" value="CLEAVAGE AND POLYADENYLATION SPECIFICITY FACTOR SUBUNIT 3"/>
    <property type="match status" value="1"/>
</dbReference>
<evidence type="ECO:0000256" key="9">
    <source>
        <dbReference type="ARBA" id="ARBA00032592"/>
    </source>
</evidence>
<dbReference type="InterPro" id="IPR011108">
    <property type="entry name" value="RMMBL"/>
</dbReference>
<dbReference type="InterPro" id="IPR050698">
    <property type="entry name" value="MBL"/>
</dbReference>
<dbReference type="Pfam" id="PF16661">
    <property type="entry name" value="Lactamase_B_6"/>
    <property type="match status" value="1"/>
</dbReference>
<evidence type="ECO:0000259" key="14">
    <source>
        <dbReference type="SMART" id="SM01027"/>
    </source>
</evidence>
<dbReference type="AlphaFoldDB" id="A0A4V1Q4G5"/>
<keyword evidence="4" id="KW-0507">mRNA processing</keyword>
<feature type="region of interest" description="Disordered" evidence="12">
    <location>
        <begin position="651"/>
        <end position="674"/>
    </location>
</feature>
<evidence type="ECO:0000256" key="3">
    <source>
        <dbReference type="ARBA" id="ARBA00018311"/>
    </source>
</evidence>
<dbReference type="SMART" id="SM00849">
    <property type="entry name" value="Lactamase_B"/>
    <property type="match status" value="1"/>
</dbReference>
<evidence type="ECO:0000259" key="15">
    <source>
        <dbReference type="SMART" id="SM01098"/>
    </source>
</evidence>
<dbReference type="Proteomes" id="UP000290288">
    <property type="component" value="Unassembled WGS sequence"/>
</dbReference>
<evidence type="ECO:0000256" key="1">
    <source>
        <dbReference type="ARBA" id="ARBA00004123"/>
    </source>
</evidence>
<dbReference type="InterPro" id="IPR036866">
    <property type="entry name" value="RibonucZ/Hydroxyglut_hydro"/>
</dbReference>
<evidence type="ECO:0000313" key="16">
    <source>
        <dbReference type="EMBL" id="RXW22008.1"/>
    </source>
</evidence>
<keyword evidence="5" id="KW-0540">Nuclease</keyword>
<dbReference type="Pfam" id="PF10996">
    <property type="entry name" value="Beta-Casp"/>
    <property type="match status" value="1"/>
</dbReference>